<keyword evidence="3" id="KW-1185">Reference proteome</keyword>
<evidence type="ECO:0000313" key="2">
    <source>
        <dbReference type="EMBL" id="GFR93312.1"/>
    </source>
</evidence>
<evidence type="ECO:0000256" key="1">
    <source>
        <dbReference type="SAM" id="MobiDB-lite"/>
    </source>
</evidence>
<dbReference type="AlphaFoldDB" id="A0AAV4H547"/>
<name>A0AAV4H547_9GAST</name>
<organism evidence="2 3">
    <name type="scientific">Elysia marginata</name>
    <dbReference type="NCBI Taxonomy" id="1093978"/>
    <lineage>
        <taxon>Eukaryota</taxon>
        <taxon>Metazoa</taxon>
        <taxon>Spiralia</taxon>
        <taxon>Lophotrochozoa</taxon>
        <taxon>Mollusca</taxon>
        <taxon>Gastropoda</taxon>
        <taxon>Heterobranchia</taxon>
        <taxon>Euthyneura</taxon>
        <taxon>Panpulmonata</taxon>
        <taxon>Sacoglossa</taxon>
        <taxon>Placobranchoidea</taxon>
        <taxon>Plakobranchidae</taxon>
        <taxon>Elysia</taxon>
    </lineage>
</organism>
<proteinExistence type="predicted"/>
<gene>
    <name evidence="2" type="ORF">ElyMa_000889200</name>
</gene>
<accession>A0AAV4H547</accession>
<reference evidence="2 3" key="1">
    <citation type="journal article" date="2021" name="Elife">
        <title>Chloroplast acquisition without the gene transfer in kleptoplastic sea slugs, Plakobranchus ocellatus.</title>
        <authorList>
            <person name="Maeda T."/>
            <person name="Takahashi S."/>
            <person name="Yoshida T."/>
            <person name="Shimamura S."/>
            <person name="Takaki Y."/>
            <person name="Nagai Y."/>
            <person name="Toyoda A."/>
            <person name="Suzuki Y."/>
            <person name="Arimoto A."/>
            <person name="Ishii H."/>
            <person name="Satoh N."/>
            <person name="Nishiyama T."/>
            <person name="Hasebe M."/>
            <person name="Maruyama T."/>
            <person name="Minagawa J."/>
            <person name="Obokata J."/>
            <person name="Shigenobu S."/>
        </authorList>
    </citation>
    <scope>NUCLEOTIDE SEQUENCE [LARGE SCALE GENOMIC DNA]</scope>
</reference>
<feature type="region of interest" description="Disordered" evidence="1">
    <location>
        <begin position="155"/>
        <end position="174"/>
    </location>
</feature>
<dbReference type="Proteomes" id="UP000762676">
    <property type="component" value="Unassembled WGS sequence"/>
</dbReference>
<comment type="caution">
    <text evidence="2">The sequence shown here is derived from an EMBL/GenBank/DDBJ whole genome shotgun (WGS) entry which is preliminary data.</text>
</comment>
<dbReference type="EMBL" id="BMAT01001837">
    <property type="protein sequence ID" value="GFR93312.1"/>
    <property type="molecule type" value="Genomic_DNA"/>
</dbReference>
<evidence type="ECO:0000313" key="3">
    <source>
        <dbReference type="Proteomes" id="UP000762676"/>
    </source>
</evidence>
<protein>
    <submittedName>
        <fullName evidence="2">Uncharacterized protein</fullName>
    </submittedName>
</protein>
<sequence>MSFCPGEHAWPNTAKAMWDAHKKTITDPRCRDMLCDFYNNTDAKAQSLEKIQQSPTARAPVGVEQLTGQVSPYNSAGDPVPPIAAKKQPQTAIARTRVDPCRPPSQQRAPPICQDIVLPNPISRKSFEPWSGGPSKPCYRKRTQFGVYVGIQPMPETQPLDEETTRPWDNDTWIPPTGIFLQFNP</sequence>